<dbReference type="InterPro" id="IPR003594">
    <property type="entry name" value="HATPase_dom"/>
</dbReference>
<proteinExistence type="predicted"/>
<keyword evidence="3" id="KW-1185">Reference proteome</keyword>
<dbReference type="Pfam" id="PF02518">
    <property type="entry name" value="HATPase_c"/>
    <property type="match status" value="1"/>
</dbReference>
<accession>A0A2Z5G6Q1</accession>
<dbReference type="OrthoDB" id="9799195at2"/>
<feature type="domain" description="Histidine kinase/HSP90-like ATPase" evidence="1">
    <location>
        <begin position="42"/>
        <end position="134"/>
    </location>
</feature>
<dbReference type="KEGG" id="abas:ACPOL_5213"/>
<sequence length="138" mass="14821">MIFTGTVQKTETVPIQTSSDVVVVRQRVRVWTTEMKFSLVEQTKIVTAASELGRNTLEHGGGGSLELALLINGSRRGIRLRFSDQGPGIPDVALALRDGYTSGSGMGLGLGGSKRLMNEFEIETAPGVGTTITTVRWK</sequence>
<dbReference type="RefSeq" id="WP_114209235.1">
    <property type="nucleotide sequence ID" value="NZ_CP030840.1"/>
</dbReference>
<reference evidence="2 3" key="1">
    <citation type="journal article" date="2018" name="Front. Microbiol.">
        <title>Hydrolytic Capabilities as a Key to Environmental Success: Chitinolytic and Cellulolytic Acidobacteria From Acidic Sub-arctic Soils and Boreal Peatlands.</title>
        <authorList>
            <person name="Belova S.E."/>
            <person name="Ravin N.V."/>
            <person name="Pankratov T.A."/>
            <person name="Rakitin A.L."/>
            <person name="Ivanova A.A."/>
            <person name="Beletsky A.V."/>
            <person name="Mardanov A.V."/>
            <person name="Sinninghe Damste J.S."/>
            <person name="Dedysh S.N."/>
        </authorList>
    </citation>
    <scope>NUCLEOTIDE SEQUENCE [LARGE SCALE GENOMIC DNA]</scope>
    <source>
        <strain evidence="2 3">SBC82</strain>
    </source>
</reference>
<dbReference type="CDD" id="cd16934">
    <property type="entry name" value="HATPase_RsbT-like"/>
    <property type="match status" value="1"/>
</dbReference>
<protein>
    <submittedName>
        <fullName evidence="2">Anti-sigma B factor RsbT</fullName>
    </submittedName>
</protein>
<dbReference type="SUPFAM" id="SSF55874">
    <property type="entry name" value="ATPase domain of HSP90 chaperone/DNA topoisomerase II/histidine kinase"/>
    <property type="match status" value="1"/>
</dbReference>
<evidence type="ECO:0000313" key="3">
    <source>
        <dbReference type="Proteomes" id="UP000253606"/>
    </source>
</evidence>
<evidence type="ECO:0000313" key="2">
    <source>
        <dbReference type="EMBL" id="AXC14467.1"/>
    </source>
</evidence>
<dbReference type="AlphaFoldDB" id="A0A2Z5G6Q1"/>
<organism evidence="2 3">
    <name type="scientific">Acidisarcina polymorpha</name>
    <dbReference type="NCBI Taxonomy" id="2211140"/>
    <lineage>
        <taxon>Bacteria</taxon>
        <taxon>Pseudomonadati</taxon>
        <taxon>Acidobacteriota</taxon>
        <taxon>Terriglobia</taxon>
        <taxon>Terriglobales</taxon>
        <taxon>Acidobacteriaceae</taxon>
        <taxon>Acidisarcina</taxon>
    </lineage>
</organism>
<dbReference type="Proteomes" id="UP000253606">
    <property type="component" value="Chromosome"/>
</dbReference>
<evidence type="ECO:0000259" key="1">
    <source>
        <dbReference type="Pfam" id="PF02518"/>
    </source>
</evidence>
<gene>
    <name evidence="2" type="ORF">ACPOL_5213</name>
</gene>
<dbReference type="EMBL" id="CP030840">
    <property type="protein sequence ID" value="AXC14467.1"/>
    <property type="molecule type" value="Genomic_DNA"/>
</dbReference>
<dbReference type="Gene3D" id="3.30.565.10">
    <property type="entry name" value="Histidine kinase-like ATPase, C-terminal domain"/>
    <property type="match status" value="1"/>
</dbReference>
<dbReference type="InterPro" id="IPR036890">
    <property type="entry name" value="HATPase_C_sf"/>
</dbReference>
<name>A0A2Z5G6Q1_9BACT</name>